<keyword evidence="2" id="KW-1185">Reference proteome</keyword>
<gene>
    <name evidence="1" type="ORF">BC343_19260</name>
</gene>
<dbReference type="EMBL" id="MBTF01000039">
    <property type="protein sequence ID" value="OOQ56575.1"/>
    <property type="molecule type" value="Genomic_DNA"/>
</dbReference>
<dbReference type="AlphaFoldDB" id="A0A1S9P6K4"/>
<dbReference type="Proteomes" id="UP000189739">
    <property type="component" value="Unassembled WGS sequence"/>
</dbReference>
<protein>
    <submittedName>
        <fullName evidence="1">Uncharacterized protein</fullName>
    </submittedName>
</protein>
<reference evidence="1 2" key="1">
    <citation type="submission" date="2016-07" db="EMBL/GenBank/DDBJ databases">
        <title>Genomic analysis of zinc-resistant bacterium Mucilaginibacter pedocola TBZ30.</title>
        <authorList>
            <person name="Huang J."/>
            <person name="Tang J."/>
        </authorList>
    </citation>
    <scope>NUCLEOTIDE SEQUENCE [LARGE SCALE GENOMIC DNA]</scope>
    <source>
        <strain evidence="1 2">TBZ30</strain>
    </source>
</reference>
<evidence type="ECO:0000313" key="2">
    <source>
        <dbReference type="Proteomes" id="UP000189739"/>
    </source>
</evidence>
<organism evidence="1 2">
    <name type="scientific">Mucilaginibacter pedocola</name>
    <dbReference type="NCBI Taxonomy" id="1792845"/>
    <lineage>
        <taxon>Bacteria</taxon>
        <taxon>Pseudomonadati</taxon>
        <taxon>Bacteroidota</taxon>
        <taxon>Sphingobacteriia</taxon>
        <taxon>Sphingobacteriales</taxon>
        <taxon>Sphingobacteriaceae</taxon>
        <taxon>Mucilaginibacter</taxon>
    </lineage>
</organism>
<accession>A0A1S9P6K4</accession>
<dbReference type="OrthoDB" id="798733at2"/>
<evidence type="ECO:0000313" key="1">
    <source>
        <dbReference type="EMBL" id="OOQ56575.1"/>
    </source>
</evidence>
<proteinExistence type="predicted"/>
<comment type="caution">
    <text evidence="1">The sequence shown here is derived from an EMBL/GenBank/DDBJ whole genome shotgun (WGS) entry which is preliminary data.</text>
</comment>
<name>A0A1S9P6K4_9SPHI</name>
<dbReference type="RefSeq" id="WP_078351536.1">
    <property type="nucleotide sequence ID" value="NZ_MBTF01000039.1"/>
</dbReference>
<sequence>MTRDQKMYDDSFLYEAFMTRAFRTGRDPKRGFDNGEFRVLEHIENGHLKNGNYQKQMLKLKKLIAKAVGKVLKWKLTAIENADVLRFAAMTERSIDGDDLAVALNGLLDATHRLKEG</sequence>